<protein>
    <recommendedName>
        <fullName evidence="4">Acyloxyacyl hydrolase</fullName>
    </recommendedName>
</protein>
<evidence type="ECO:0000256" key="1">
    <source>
        <dbReference type="SAM" id="SignalP"/>
    </source>
</evidence>
<dbReference type="Proteomes" id="UP000321523">
    <property type="component" value="Unassembled WGS sequence"/>
</dbReference>
<feature type="signal peptide" evidence="1">
    <location>
        <begin position="1"/>
        <end position="25"/>
    </location>
</feature>
<feature type="chain" id="PRO_5022034776" description="Acyloxyacyl hydrolase" evidence="1">
    <location>
        <begin position="26"/>
        <end position="185"/>
    </location>
</feature>
<keyword evidence="1" id="KW-0732">Signal</keyword>
<proteinExistence type="predicted"/>
<name>A0A512DVF9_9PROT</name>
<organism evidence="2 3">
    <name type="scientific">Skermanella aerolata</name>
    <dbReference type="NCBI Taxonomy" id="393310"/>
    <lineage>
        <taxon>Bacteria</taxon>
        <taxon>Pseudomonadati</taxon>
        <taxon>Pseudomonadota</taxon>
        <taxon>Alphaproteobacteria</taxon>
        <taxon>Rhodospirillales</taxon>
        <taxon>Azospirillaceae</taxon>
        <taxon>Skermanella</taxon>
    </lineage>
</organism>
<dbReference type="EMBL" id="BJYZ01000021">
    <property type="protein sequence ID" value="GEO40453.1"/>
    <property type="molecule type" value="Genomic_DNA"/>
</dbReference>
<gene>
    <name evidence="2" type="ORF">SAE02_46010</name>
</gene>
<accession>A0A512DVF9</accession>
<comment type="caution">
    <text evidence="2">The sequence shown here is derived from an EMBL/GenBank/DDBJ whole genome shotgun (WGS) entry which is preliminary data.</text>
</comment>
<dbReference type="AlphaFoldDB" id="A0A512DVF9"/>
<evidence type="ECO:0000313" key="3">
    <source>
        <dbReference type="Proteomes" id="UP000321523"/>
    </source>
</evidence>
<evidence type="ECO:0000313" key="2">
    <source>
        <dbReference type="EMBL" id="GEO40453.1"/>
    </source>
</evidence>
<sequence>MIQMRRMVLAAVALGLCLAAGTAVAQTSPSQVKPEYITGGVGYFDLRPSEPSSNVQLDWGIGLKYWLFVPPTTGAALAPSDRNAVTPGGSHGGIGLELSLGEGFIFTPSIAAGLADRGEIRDPTNPANSQIEIRTGIAAAYEFSNDWRLGATYFHVTNPGGQDGASSSTAGDVLNFTLAVPFGGK</sequence>
<evidence type="ECO:0008006" key="4">
    <source>
        <dbReference type="Google" id="ProtNLM"/>
    </source>
</evidence>
<keyword evidence="3" id="KW-1185">Reference proteome</keyword>
<reference evidence="2 3" key="1">
    <citation type="submission" date="2019-07" db="EMBL/GenBank/DDBJ databases">
        <title>Whole genome shotgun sequence of Skermanella aerolata NBRC 106429.</title>
        <authorList>
            <person name="Hosoyama A."/>
            <person name="Uohara A."/>
            <person name="Ohji S."/>
            <person name="Ichikawa N."/>
        </authorList>
    </citation>
    <scope>NUCLEOTIDE SEQUENCE [LARGE SCALE GENOMIC DNA]</scope>
    <source>
        <strain evidence="2 3">NBRC 106429</strain>
    </source>
</reference>